<feature type="compositionally biased region" description="Polar residues" evidence="1">
    <location>
        <begin position="248"/>
        <end position="270"/>
    </location>
</feature>
<dbReference type="InterPro" id="IPR040976">
    <property type="entry name" value="Pkinase_fungal"/>
</dbReference>
<proteinExistence type="predicted"/>
<feature type="compositionally biased region" description="Basic and acidic residues" evidence="1">
    <location>
        <begin position="231"/>
        <end position="240"/>
    </location>
</feature>
<dbReference type="AlphaFoldDB" id="A0A060SU10"/>
<feature type="domain" description="Fungal-type protein kinase" evidence="2">
    <location>
        <begin position="146"/>
        <end position="239"/>
    </location>
</feature>
<reference evidence="3" key="1">
    <citation type="submission" date="2014-01" db="EMBL/GenBank/DDBJ databases">
        <title>The genome of the white-rot fungus Pycnoporus cinnabarinus: a basidiomycete model with a versatile arsenal for lignocellulosic biomass breakdown.</title>
        <authorList>
            <person name="Levasseur A."/>
            <person name="Lomascolo A."/>
            <person name="Ruiz-Duenas F.J."/>
            <person name="Uzan E."/>
            <person name="Piumi F."/>
            <person name="Kues U."/>
            <person name="Ram A.F.J."/>
            <person name="Murat C."/>
            <person name="Haon M."/>
            <person name="Benoit I."/>
            <person name="Arfi Y."/>
            <person name="Chevret D."/>
            <person name="Drula E."/>
            <person name="Kwon M.J."/>
            <person name="Gouret P."/>
            <person name="Lesage-Meessen L."/>
            <person name="Lombard V."/>
            <person name="Mariette J."/>
            <person name="Noirot C."/>
            <person name="Park J."/>
            <person name="Patyshakuliyeva A."/>
            <person name="Wieneger R.A.B."/>
            <person name="Wosten H.A.B."/>
            <person name="Martin F."/>
            <person name="Coutinho P.M."/>
            <person name="de Vries R."/>
            <person name="Martinez A.T."/>
            <person name="Klopp C."/>
            <person name="Pontarotti P."/>
            <person name="Henrissat B."/>
            <person name="Record E."/>
        </authorList>
    </citation>
    <scope>NUCLEOTIDE SEQUENCE [LARGE SCALE GENOMIC DNA]</scope>
    <source>
        <strain evidence="3">BRFM137</strain>
    </source>
</reference>
<dbReference type="Pfam" id="PF17667">
    <property type="entry name" value="Pkinase_fungal"/>
    <property type="match status" value="2"/>
</dbReference>
<keyword evidence="4" id="KW-1185">Reference proteome</keyword>
<feature type="compositionally biased region" description="Acidic residues" evidence="1">
    <location>
        <begin position="281"/>
        <end position="290"/>
    </location>
</feature>
<feature type="region of interest" description="Disordered" evidence="1">
    <location>
        <begin position="790"/>
        <end position="858"/>
    </location>
</feature>
<dbReference type="OMA" id="NCIATHY"/>
<feature type="domain" description="Fungal-type protein kinase" evidence="2">
    <location>
        <begin position="326"/>
        <end position="580"/>
    </location>
</feature>
<accession>A0A060SU10</accession>
<protein>
    <recommendedName>
        <fullName evidence="2">Fungal-type protein kinase domain-containing protein</fullName>
    </recommendedName>
</protein>
<dbReference type="InterPro" id="IPR011009">
    <property type="entry name" value="Kinase-like_dom_sf"/>
</dbReference>
<dbReference type="HOGENOM" id="CLU_006410_3_0_1"/>
<dbReference type="PANTHER" id="PTHR38248:SF2">
    <property type="entry name" value="FUNK1 11"/>
    <property type="match status" value="1"/>
</dbReference>
<name>A0A060SU10_PYCCI</name>
<feature type="compositionally biased region" description="Basic and acidic residues" evidence="1">
    <location>
        <begin position="847"/>
        <end position="858"/>
    </location>
</feature>
<evidence type="ECO:0000259" key="2">
    <source>
        <dbReference type="Pfam" id="PF17667"/>
    </source>
</evidence>
<dbReference type="SUPFAM" id="SSF56112">
    <property type="entry name" value="Protein kinase-like (PK-like)"/>
    <property type="match status" value="1"/>
</dbReference>
<sequence length="858" mass="96201">MGHTILIDFSEFETHVLRLKSSLVNLAPLPEKLVNSCRLDFGMLFGANDLPNEDAIAKRFIKMLNTNYYRGLLQKHQAAFTGNRSANDGTKSKVDAGIYPTEHVPPHGQANWTHIRLFIEFKRQGTSLDPFDDLDRDDPEVHAQSRQAVREQITDYALSLRDRQNRTCIFALFVIGPEFRVMRFDQSGIIVTKKQNYAADPRPLLSFLAWFDSLSAEQQGLDPTATLLKEGSRHREHKENTAVPASYVPSQPDASSSTPKAATQHPYSTRQQKKVATTGDGDAESYPDVTEIDTDEDPRVFRCVREKFAESLKHGWPRYKLEVGAEKRAFLVGKPVWTSSWLFGRGTRGYVALDVKRRRFVFLKDCWRPYYVGVEPEGVYLELLTTPGPNTADICVPEVVVHGDVEDQVALTAQFANSPCRKGRSEKPSSEYNADPPYRHLTHYCIILKDVCLPFTEIESSRQLVDLLYDCVVTHSLAYSEHQLLHRDVRAGNVIIRPKLSSDVDEDGMRVVTWDGVLTDWELAKVVPTSDKSENPRQTPRQPERTGTWQFMSVAYVRNHLNLPVSVADELESFFHVLLFYAVRLLRHNLKNVPFFVSNYFDTFKPLGNAARTCSEAKSSAMRHGSVAAENGERLKFMDPSGAAHVELNAMFGAFLRRFKARYEVLSWELRKSRAESAPSPASPQAAQQGTIQAAARTRLKKRCRHPANPIANLEGSSTEAEPSELMKSLAERLNSHQDFLDILANATDPDRVPAPVWPETDAVQDRLPDTYDPRLLLSLMKKMCTASGLTTADEDHDGAPPRKKMRTDLSEPRSGASMPPPPVRAQTVDTPFGACSARPTNGRKGRAQDKGKGGARG</sequence>
<gene>
    <name evidence="3" type="ORF">BN946_scf184810.g2</name>
</gene>
<dbReference type="PANTHER" id="PTHR38248">
    <property type="entry name" value="FUNK1 6"/>
    <property type="match status" value="1"/>
</dbReference>
<organism evidence="3 4">
    <name type="scientific">Pycnoporus cinnabarinus</name>
    <name type="common">Cinnabar-red polypore</name>
    <name type="synonym">Trametes cinnabarina</name>
    <dbReference type="NCBI Taxonomy" id="5643"/>
    <lineage>
        <taxon>Eukaryota</taxon>
        <taxon>Fungi</taxon>
        <taxon>Dikarya</taxon>
        <taxon>Basidiomycota</taxon>
        <taxon>Agaricomycotina</taxon>
        <taxon>Agaricomycetes</taxon>
        <taxon>Polyporales</taxon>
        <taxon>Polyporaceae</taxon>
        <taxon>Trametes</taxon>
    </lineage>
</organism>
<dbReference type="OrthoDB" id="2757515at2759"/>
<dbReference type="EMBL" id="CCBP010000312">
    <property type="protein sequence ID" value="CDO75948.1"/>
    <property type="molecule type" value="Genomic_DNA"/>
</dbReference>
<comment type="caution">
    <text evidence="3">The sequence shown here is derived from an EMBL/GenBank/DDBJ whole genome shotgun (WGS) entry which is preliminary data.</text>
</comment>
<dbReference type="Proteomes" id="UP000029665">
    <property type="component" value="Unassembled WGS sequence"/>
</dbReference>
<evidence type="ECO:0000313" key="4">
    <source>
        <dbReference type="Proteomes" id="UP000029665"/>
    </source>
</evidence>
<evidence type="ECO:0000256" key="1">
    <source>
        <dbReference type="SAM" id="MobiDB-lite"/>
    </source>
</evidence>
<evidence type="ECO:0000313" key="3">
    <source>
        <dbReference type="EMBL" id="CDO75948.1"/>
    </source>
</evidence>
<dbReference type="Gene3D" id="1.10.510.10">
    <property type="entry name" value="Transferase(Phosphotransferase) domain 1"/>
    <property type="match status" value="1"/>
</dbReference>
<feature type="region of interest" description="Disordered" evidence="1">
    <location>
        <begin position="231"/>
        <end position="290"/>
    </location>
</feature>